<accession>A0A1X0VCC1</accession>
<organism evidence="3 4">
    <name type="scientific">Leuconostoc pseudomesenteroides</name>
    <dbReference type="NCBI Taxonomy" id="33968"/>
    <lineage>
        <taxon>Bacteria</taxon>
        <taxon>Bacillati</taxon>
        <taxon>Bacillota</taxon>
        <taxon>Bacilli</taxon>
        <taxon>Lactobacillales</taxon>
        <taxon>Lactobacillaceae</taxon>
        <taxon>Leuconostoc</taxon>
    </lineage>
</organism>
<feature type="chain" id="PRO_5012913677" description="BspA family leucine-rich repeat surface protein" evidence="2">
    <location>
        <begin position="25"/>
        <end position="543"/>
    </location>
</feature>
<gene>
    <name evidence="3" type="ORF">BMR96_07880</name>
</gene>
<keyword evidence="2" id="KW-0732">Signal</keyword>
<feature type="region of interest" description="Disordered" evidence="1">
    <location>
        <begin position="62"/>
        <end position="127"/>
    </location>
</feature>
<dbReference type="eggNOG" id="COG4886">
    <property type="taxonomic scope" value="Bacteria"/>
</dbReference>
<name>A0A1X0VCC1_LEUPS</name>
<sequence length="543" mass="59226">MRLKQQLTLIILITILTLTGPVQAVTASQLADHDDSNTTTKMRLPNEGRSDLQELIQRVDANVGEPSSEEPSSDPEVDEPETAEEPVEDSGVSEAEVKEAPEATDSQKPVAKNKAPKAITTNTNGDSTWTFDSDTGLLVFGAGTLAERIDNNLTNAGVTPADVTSIQFESGVVAPTAVTYLFANLTQLSELIDLNNFNTSSVTSMSYWFYQTTALSTPDLSTFVTSNVTSMSYMFRGSGVTSLDLSSWNVDKVTTFAYMFYATLELTTLNLSGWGDGRTATTVNMSYMFWSSTTSKLTNLNLSNFKTKNVTNMSLMFRCIGVTSLDINSWDVTKVNNFYGMFYGAANLLALNLSGWGGARTATGVDMSLMFQFTSSLTDLNLTNFKTTNVTNMYQMFYGVKLTNLDLSDWDVTKVTDFTYMFSSTSLTSLNVSGWGVGRTANNVKMAGMFNATSLTNLDMTNFQTKNVTNMSNMFSQVGLTSLDLSDWDVTKVTTFKSMFGGSKLKTLTLGEWNIGDVATTVDMSGMFATTTELTNLNLTNCS</sequence>
<evidence type="ECO:0000313" key="4">
    <source>
        <dbReference type="Proteomes" id="UP000192288"/>
    </source>
</evidence>
<dbReference type="Proteomes" id="UP000192288">
    <property type="component" value="Unassembled WGS sequence"/>
</dbReference>
<dbReference type="Pfam" id="PF03382">
    <property type="entry name" value="DUF285"/>
    <property type="match status" value="2"/>
</dbReference>
<dbReference type="InterPro" id="IPR005046">
    <property type="entry name" value="DUF285"/>
</dbReference>
<dbReference type="AlphaFoldDB" id="A0A1X0VCC1"/>
<dbReference type="InterPro" id="IPR011889">
    <property type="entry name" value="Liste_lipo_26"/>
</dbReference>
<protein>
    <recommendedName>
        <fullName evidence="5">BspA family leucine-rich repeat surface protein</fullName>
    </recommendedName>
</protein>
<evidence type="ECO:0008006" key="5">
    <source>
        <dbReference type="Google" id="ProtNLM"/>
    </source>
</evidence>
<dbReference type="SUPFAM" id="SSF52058">
    <property type="entry name" value="L domain-like"/>
    <property type="match status" value="1"/>
</dbReference>
<evidence type="ECO:0000256" key="2">
    <source>
        <dbReference type="SAM" id="SignalP"/>
    </source>
</evidence>
<feature type="signal peptide" evidence="2">
    <location>
        <begin position="1"/>
        <end position="24"/>
    </location>
</feature>
<dbReference type="InterPro" id="IPR032675">
    <property type="entry name" value="LRR_dom_sf"/>
</dbReference>
<dbReference type="RefSeq" id="WP_080519496.1">
    <property type="nucleotide sequence ID" value="NZ_MPLS01000030.1"/>
</dbReference>
<evidence type="ECO:0000313" key="3">
    <source>
        <dbReference type="EMBL" id="ORI97320.1"/>
    </source>
</evidence>
<evidence type="ECO:0000256" key="1">
    <source>
        <dbReference type="SAM" id="MobiDB-lite"/>
    </source>
</evidence>
<proteinExistence type="predicted"/>
<dbReference type="EMBL" id="MPLS01000030">
    <property type="protein sequence ID" value="ORI97320.1"/>
    <property type="molecule type" value="Genomic_DNA"/>
</dbReference>
<dbReference type="NCBIfam" id="TIGR02167">
    <property type="entry name" value="Liste_lipo_26"/>
    <property type="match status" value="8"/>
</dbReference>
<comment type="caution">
    <text evidence="3">The sequence shown here is derived from an EMBL/GenBank/DDBJ whole genome shotgun (WGS) entry which is preliminary data.</text>
</comment>
<feature type="compositionally biased region" description="Acidic residues" evidence="1">
    <location>
        <begin position="67"/>
        <end position="88"/>
    </location>
</feature>
<reference evidence="3 4" key="1">
    <citation type="journal article" date="2017" name="Front. Microbiol.">
        <title>Genomic Characterization of Dairy Associated Leuconostoc Species and Diversity of Leuconostocs in Undefined Mixed Mesophilic Starter Cultures.</title>
        <authorList>
            <person name="Frantzen C.A."/>
            <person name="Kot W."/>
            <person name="Pedersen T.B."/>
            <person name="Ardo Y.M."/>
            <person name="Broadbent J.R."/>
            <person name="Neve H."/>
            <person name="Hansen L.H."/>
            <person name="Dal Bello F."/>
            <person name="Ostlie H.M."/>
            <person name="Kleppen H.P."/>
            <person name="Vogensen F.K."/>
            <person name="Holo H."/>
        </authorList>
    </citation>
    <scope>NUCLEOTIDE SEQUENCE [LARGE SCALE GENOMIC DNA]</scope>
    <source>
        <strain evidence="3 4">LMGCF08</strain>
    </source>
</reference>
<dbReference type="Gene3D" id="3.80.10.10">
    <property type="entry name" value="Ribonuclease Inhibitor"/>
    <property type="match status" value="2"/>
</dbReference>